<dbReference type="OrthoDB" id="422764at2759"/>
<evidence type="ECO:0000256" key="1">
    <source>
        <dbReference type="SAM" id="SignalP"/>
    </source>
</evidence>
<reference evidence="2" key="1">
    <citation type="submission" date="2022-10" db="EMBL/GenBank/DDBJ databases">
        <authorList>
            <person name="Chen Y."/>
            <person name="Dougan E. K."/>
            <person name="Chan C."/>
            <person name="Rhodes N."/>
            <person name="Thang M."/>
        </authorList>
    </citation>
    <scope>NUCLEOTIDE SEQUENCE</scope>
</reference>
<organism evidence="2">
    <name type="scientific">Cladocopium goreaui</name>
    <dbReference type="NCBI Taxonomy" id="2562237"/>
    <lineage>
        <taxon>Eukaryota</taxon>
        <taxon>Sar</taxon>
        <taxon>Alveolata</taxon>
        <taxon>Dinophyceae</taxon>
        <taxon>Suessiales</taxon>
        <taxon>Symbiodiniaceae</taxon>
        <taxon>Cladocopium</taxon>
    </lineage>
</organism>
<reference evidence="3" key="2">
    <citation type="submission" date="2024-04" db="EMBL/GenBank/DDBJ databases">
        <authorList>
            <person name="Chen Y."/>
            <person name="Shah S."/>
            <person name="Dougan E. K."/>
            <person name="Thang M."/>
            <person name="Chan C."/>
        </authorList>
    </citation>
    <scope>NUCLEOTIDE SEQUENCE [LARGE SCALE GENOMIC DNA]</scope>
</reference>
<gene>
    <name evidence="2" type="ORF">C1SCF055_LOCUS886</name>
</gene>
<comment type="caution">
    <text evidence="2">The sequence shown here is derived from an EMBL/GenBank/DDBJ whole genome shotgun (WGS) entry which is preliminary data.</text>
</comment>
<keyword evidence="5" id="KW-1185">Reference proteome</keyword>
<dbReference type="EMBL" id="CAMXCT030000002">
    <property type="protein sequence ID" value="CAL4759608.1"/>
    <property type="molecule type" value="Genomic_DNA"/>
</dbReference>
<evidence type="ECO:0000313" key="5">
    <source>
        <dbReference type="Proteomes" id="UP001152797"/>
    </source>
</evidence>
<name>A0A9P1BIR8_9DINO</name>
<sequence length="261" mass="28224">MLAVLSFTFSALLTSVAGTQFNAEVKQHGSFLKPVEYQHRLRLCNAYPGAEVFRVEKGGQNLTSRLAYKECQQVASKQSLRVGDRLNFVADQLPMSSFTVDALPQYDAMLYIVVQRQDAKSDAVAFQSHLFASSRNAQVAVMDTYVGKAKAALLLVNASGYESSKEGPGYTVMPFGTAFGVADGNYQVILSDGSAESKIHSPMQAKEGESYLVLRTGAGLAGKGSEMDLMVFPSPSWAERSAAKAWSLTIAFLAALFISMM</sequence>
<dbReference type="EMBL" id="CAMXCT020000002">
    <property type="protein sequence ID" value="CAL1125671.1"/>
    <property type="molecule type" value="Genomic_DNA"/>
</dbReference>
<evidence type="ECO:0000313" key="3">
    <source>
        <dbReference type="EMBL" id="CAL1125671.1"/>
    </source>
</evidence>
<dbReference type="EMBL" id="CAMXCT010000002">
    <property type="protein sequence ID" value="CAI3972296.1"/>
    <property type="molecule type" value="Genomic_DNA"/>
</dbReference>
<evidence type="ECO:0000313" key="2">
    <source>
        <dbReference type="EMBL" id="CAI3972296.1"/>
    </source>
</evidence>
<dbReference type="AlphaFoldDB" id="A0A9P1BIR8"/>
<dbReference type="Proteomes" id="UP001152797">
    <property type="component" value="Unassembled WGS sequence"/>
</dbReference>
<protein>
    <submittedName>
        <fullName evidence="4">EF-hand domain-containing protein</fullName>
    </submittedName>
</protein>
<feature type="signal peptide" evidence="1">
    <location>
        <begin position="1"/>
        <end position="18"/>
    </location>
</feature>
<evidence type="ECO:0000313" key="4">
    <source>
        <dbReference type="EMBL" id="CAL4759608.1"/>
    </source>
</evidence>
<proteinExistence type="predicted"/>
<accession>A0A9P1BIR8</accession>
<feature type="chain" id="PRO_5043269495" evidence="1">
    <location>
        <begin position="19"/>
        <end position="261"/>
    </location>
</feature>
<keyword evidence="1" id="KW-0732">Signal</keyword>